<dbReference type="Proteomes" id="UP000595636">
    <property type="component" value="Chromosome"/>
</dbReference>
<keyword evidence="3" id="KW-1185">Reference proteome</keyword>
<gene>
    <name evidence="2" type="ORF">JEQ17_39960</name>
</gene>
<reference evidence="2 3" key="1">
    <citation type="submission" date="2020-12" db="EMBL/GenBank/DDBJ databases">
        <title>A novel species.</title>
        <authorList>
            <person name="Li K."/>
        </authorList>
    </citation>
    <scope>NUCLEOTIDE SEQUENCE [LARGE SCALE GENOMIC DNA]</scope>
    <source>
        <strain evidence="2 3">ZYC-3</strain>
    </source>
</reference>
<accession>A0A7T7L1Z2</accession>
<sequence length="176" mass="18838">MNGRQEQLQAATGAGKDTRNGSQPCAGGSTQPEAPGPVFPHLAYADAVYAALTGEDMRPPLIVAAVSNTVLPTLTIRLSWPAGHPGLREGMWPKGLHVGWSHHLGWRADADPHGDQVRFLPLSTLASPAAVTDMVLHLAEHGMACDWEPDYPCARWEHAGHLDAALAEFEGRGVSW</sequence>
<name>A0A7T7L1Z2_9ACTN</name>
<organism evidence="2 3">
    <name type="scientific">Streptomyces liliifuscus</name>
    <dbReference type="NCBI Taxonomy" id="2797636"/>
    <lineage>
        <taxon>Bacteria</taxon>
        <taxon>Bacillati</taxon>
        <taxon>Actinomycetota</taxon>
        <taxon>Actinomycetes</taxon>
        <taxon>Kitasatosporales</taxon>
        <taxon>Streptomycetaceae</taxon>
        <taxon>Streptomyces</taxon>
    </lineage>
</organism>
<feature type="compositionally biased region" description="Polar residues" evidence="1">
    <location>
        <begin position="20"/>
        <end position="32"/>
    </location>
</feature>
<dbReference type="EMBL" id="CP066831">
    <property type="protein sequence ID" value="QQM44975.1"/>
    <property type="molecule type" value="Genomic_DNA"/>
</dbReference>
<evidence type="ECO:0000256" key="1">
    <source>
        <dbReference type="SAM" id="MobiDB-lite"/>
    </source>
</evidence>
<feature type="compositionally biased region" description="Polar residues" evidence="1">
    <location>
        <begin position="1"/>
        <end position="10"/>
    </location>
</feature>
<proteinExistence type="predicted"/>
<dbReference type="RefSeq" id="WP_200399786.1">
    <property type="nucleotide sequence ID" value="NZ_CP066831.1"/>
</dbReference>
<feature type="region of interest" description="Disordered" evidence="1">
    <location>
        <begin position="1"/>
        <end position="34"/>
    </location>
</feature>
<evidence type="ECO:0000313" key="2">
    <source>
        <dbReference type="EMBL" id="QQM44975.1"/>
    </source>
</evidence>
<evidence type="ECO:0000313" key="3">
    <source>
        <dbReference type="Proteomes" id="UP000595636"/>
    </source>
</evidence>
<dbReference type="KEGG" id="slf:JEQ17_39960"/>
<protein>
    <submittedName>
        <fullName evidence="2">Uncharacterized protein</fullName>
    </submittedName>
</protein>
<dbReference type="AlphaFoldDB" id="A0A7T7L1Z2"/>